<dbReference type="InterPro" id="IPR029154">
    <property type="entry name" value="HIBADH-like_NADP-bd"/>
</dbReference>
<dbReference type="InterPro" id="IPR006115">
    <property type="entry name" value="6PGDH_NADP-bd"/>
</dbReference>
<evidence type="ECO:0000313" key="5">
    <source>
        <dbReference type="EMBL" id="MFC3444274.1"/>
    </source>
</evidence>
<dbReference type="SUPFAM" id="SSF48179">
    <property type="entry name" value="6-phosphogluconate dehydrogenase C-terminal domain-like"/>
    <property type="match status" value="1"/>
</dbReference>
<gene>
    <name evidence="5" type="ORF">ACFOKF_24310</name>
</gene>
<evidence type="ECO:0000259" key="3">
    <source>
        <dbReference type="Pfam" id="PF03446"/>
    </source>
</evidence>
<dbReference type="EMBL" id="JBHRVU010000005">
    <property type="protein sequence ID" value="MFC3444274.1"/>
    <property type="molecule type" value="Genomic_DNA"/>
</dbReference>
<dbReference type="RefSeq" id="WP_380799154.1">
    <property type="nucleotide sequence ID" value="NZ_JBHRVU010000005.1"/>
</dbReference>
<comment type="caution">
    <text evidence="5">The sequence shown here is derived from an EMBL/GenBank/DDBJ whole genome shotgun (WGS) entry which is preliminary data.</text>
</comment>
<reference evidence="6" key="1">
    <citation type="journal article" date="2019" name="Int. J. Syst. Evol. Microbiol.">
        <title>The Global Catalogue of Microorganisms (GCM) 10K type strain sequencing project: providing services to taxonomists for standard genome sequencing and annotation.</title>
        <authorList>
            <consortium name="The Broad Institute Genomics Platform"/>
            <consortium name="The Broad Institute Genome Sequencing Center for Infectious Disease"/>
            <person name="Wu L."/>
            <person name="Ma J."/>
        </authorList>
    </citation>
    <scope>NUCLEOTIDE SEQUENCE [LARGE SCALE GENOMIC DNA]</scope>
    <source>
        <strain evidence="6">CCM 7491</strain>
    </source>
</reference>
<dbReference type="Proteomes" id="UP001595681">
    <property type="component" value="Unassembled WGS sequence"/>
</dbReference>
<dbReference type="Gene3D" id="1.10.1040.10">
    <property type="entry name" value="N-(1-d-carboxylethyl)-l-norvaline Dehydrogenase, domain 2"/>
    <property type="match status" value="1"/>
</dbReference>
<evidence type="ECO:0000256" key="1">
    <source>
        <dbReference type="ARBA" id="ARBA00023002"/>
    </source>
</evidence>
<dbReference type="GO" id="GO:0016491">
    <property type="term" value="F:oxidoreductase activity"/>
    <property type="evidence" value="ECO:0007669"/>
    <property type="project" value="UniProtKB-KW"/>
</dbReference>
<dbReference type="Pfam" id="PF03446">
    <property type="entry name" value="NAD_binding_2"/>
    <property type="match status" value="1"/>
</dbReference>
<feature type="domain" description="6-phosphogluconate dehydrogenase NADP-binding" evidence="3">
    <location>
        <begin position="8"/>
        <end position="163"/>
    </location>
</feature>
<keyword evidence="1 5" id="KW-0560">Oxidoreductase</keyword>
<dbReference type="Pfam" id="PF14833">
    <property type="entry name" value="NAD_binding_11"/>
    <property type="match status" value="1"/>
</dbReference>
<name>A0ABV7NLA2_9SPHN</name>
<dbReference type="PIRSF" id="PIRSF000103">
    <property type="entry name" value="HIBADH"/>
    <property type="match status" value="1"/>
</dbReference>
<dbReference type="EC" id="1.1.-.-" evidence="5"/>
<accession>A0ABV7NLA2</accession>
<dbReference type="InterPro" id="IPR015815">
    <property type="entry name" value="HIBADH-related"/>
</dbReference>
<feature type="domain" description="3-hydroxyisobutyrate dehydrogenase-like NAD-binding" evidence="4">
    <location>
        <begin position="166"/>
        <end position="270"/>
    </location>
</feature>
<sequence length="285" mass="29243">MMRMGRAGVIGLGQIGAGVAICLARTQQLAAVYDIRADAADTLEGVPPVVASPAELAAQSDVVIIAVVNAKQTIDVLSGPDGVLARARPGMIVVLVATVSIEDLDAIRALTDAAGVELVDCGVTGGPKSREHGLVCLVGGTDETVANVRPVLDGFARLVAHMGGPGAGMAAKIARNVIVFGCLRAGYEASVLCRNAGVDVRQLAHAIDATSDSVGGPLMLAVRDDPSSSAQEAAVREYTRGLMVKDLDAAIDLARSYGIALPLVELTRRTDQTVVGLENVMGEKA</sequence>
<evidence type="ECO:0000256" key="2">
    <source>
        <dbReference type="ARBA" id="ARBA00023027"/>
    </source>
</evidence>
<dbReference type="InterPro" id="IPR013328">
    <property type="entry name" value="6PGD_dom2"/>
</dbReference>
<dbReference type="InterPro" id="IPR036291">
    <property type="entry name" value="NAD(P)-bd_dom_sf"/>
</dbReference>
<keyword evidence="6" id="KW-1185">Reference proteome</keyword>
<dbReference type="SUPFAM" id="SSF51735">
    <property type="entry name" value="NAD(P)-binding Rossmann-fold domains"/>
    <property type="match status" value="1"/>
</dbReference>
<organism evidence="5 6">
    <name type="scientific">Sphingobium rhizovicinum</name>
    <dbReference type="NCBI Taxonomy" id="432308"/>
    <lineage>
        <taxon>Bacteria</taxon>
        <taxon>Pseudomonadati</taxon>
        <taxon>Pseudomonadota</taxon>
        <taxon>Alphaproteobacteria</taxon>
        <taxon>Sphingomonadales</taxon>
        <taxon>Sphingomonadaceae</taxon>
        <taxon>Sphingobium</taxon>
    </lineage>
</organism>
<dbReference type="PANTHER" id="PTHR43060:SF15">
    <property type="entry name" value="3-HYDROXYISOBUTYRATE DEHYDROGENASE-LIKE 1, MITOCHONDRIAL-RELATED"/>
    <property type="match status" value="1"/>
</dbReference>
<evidence type="ECO:0000313" key="6">
    <source>
        <dbReference type="Proteomes" id="UP001595681"/>
    </source>
</evidence>
<dbReference type="InterPro" id="IPR008927">
    <property type="entry name" value="6-PGluconate_DH-like_C_sf"/>
</dbReference>
<keyword evidence="2" id="KW-0520">NAD</keyword>
<dbReference type="Gene3D" id="3.40.50.720">
    <property type="entry name" value="NAD(P)-binding Rossmann-like Domain"/>
    <property type="match status" value="1"/>
</dbReference>
<protein>
    <submittedName>
        <fullName evidence="5">NAD(P)-dependent oxidoreductase</fullName>
        <ecNumber evidence="5">1.1.-.-</ecNumber>
    </submittedName>
</protein>
<proteinExistence type="predicted"/>
<dbReference type="PANTHER" id="PTHR43060">
    <property type="entry name" value="3-HYDROXYISOBUTYRATE DEHYDROGENASE-LIKE 1, MITOCHONDRIAL-RELATED"/>
    <property type="match status" value="1"/>
</dbReference>
<evidence type="ECO:0000259" key="4">
    <source>
        <dbReference type="Pfam" id="PF14833"/>
    </source>
</evidence>